<proteinExistence type="predicted"/>
<dbReference type="PRINTS" id="PR01590">
    <property type="entry name" value="HTHFIS"/>
</dbReference>
<evidence type="ECO:0000313" key="12">
    <source>
        <dbReference type="EMBL" id="TBH81430.1"/>
    </source>
</evidence>
<dbReference type="SUPFAM" id="SSF52172">
    <property type="entry name" value="CheY-like"/>
    <property type="match status" value="1"/>
</dbReference>
<dbReference type="Pfam" id="PF00158">
    <property type="entry name" value="Sigma54_activat"/>
    <property type="match status" value="1"/>
</dbReference>
<dbReference type="FunFam" id="3.40.50.2300:FF:000018">
    <property type="entry name" value="DNA-binding transcriptional regulator NtrC"/>
    <property type="match status" value="1"/>
</dbReference>
<dbReference type="PROSITE" id="PS50110">
    <property type="entry name" value="RESPONSE_REGULATORY"/>
    <property type="match status" value="1"/>
</dbReference>
<dbReference type="Proteomes" id="UP000292919">
    <property type="component" value="Unassembled WGS sequence"/>
</dbReference>
<dbReference type="Pfam" id="PF00072">
    <property type="entry name" value="Response_reg"/>
    <property type="match status" value="1"/>
</dbReference>
<evidence type="ECO:0000256" key="2">
    <source>
        <dbReference type="ARBA" id="ARBA00022741"/>
    </source>
</evidence>
<evidence type="ECO:0000256" key="6">
    <source>
        <dbReference type="ARBA" id="ARBA00023125"/>
    </source>
</evidence>
<dbReference type="Gene3D" id="1.10.10.60">
    <property type="entry name" value="Homeodomain-like"/>
    <property type="match status" value="1"/>
</dbReference>
<evidence type="ECO:0000259" key="10">
    <source>
        <dbReference type="PROSITE" id="PS50045"/>
    </source>
</evidence>
<dbReference type="GO" id="GO:0043565">
    <property type="term" value="F:sequence-specific DNA binding"/>
    <property type="evidence" value="ECO:0007669"/>
    <property type="project" value="InterPro"/>
</dbReference>
<feature type="compositionally biased region" description="Low complexity" evidence="9">
    <location>
        <begin position="426"/>
        <end position="446"/>
    </location>
</feature>
<dbReference type="InterPro" id="IPR025943">
    <property type="entry name" value="Sigma_54_int_dom_ATP-bd_2"/>
</dbReference>
<evidence type="ECO:0000256" key="7">
    <source>
        <dbReference type="ARBA" id="ARBA00023163"/>
    </source>
</evidence>
<dbReference type="FunFam" id="3.40.50.300:FF:000006">
    <property type="entry name" value="DNA-binding transcriptional regulator NtrC"/>
    <property type="match status" value="1"/>
</dbReference>
<dbReference type="InterPro" id="IPR025944">
    <property type="entry name" value="Sigma_54_int_dom_CS"/>
</dbReference>
<evidence type="ECO:0000256" key="9">
    <source>
        <dbReference type="SAM" id="MobiDB-lite"/>
    </source>
</evidence>
<evidence type="ECO:0000256" key="3">
    <source>
        <dbReference type="ARBA" id="ARBA00022840"/>
    </source>
</evidence>
<dbReference type="SMART" id="SM00382">
    <property type="entry name" value="AAA"/>
    <property type="match status" value="1"/>
</dbReference>
<dbReference type="InterPro" id="IPR001789">
    <property type="entry name" value="Sig_transdc_resp-reg_receiver"/>
</dbReference>
<feature type="modified residue" description="4-aspartylphosphate" evidence="8">
    <location>
        <position position="57"/>
    </location>
</feature>
<keyword evidence="13" id="KW-1185">Reference proteome</keyword>
<dbReference type="AlphaFoldDB" id="A0A6H3F7F2"/>
<feature type="region of interest" description="Disordered" evidence="9">
    <location>
        <begin position="387"/>
        <end position="446"/>
    </location>
</feature>
<accession>A0A6H3F7F2</accession>
<name>A0A6H3F7F2_9BACT</name>
<organism evidence="12 13">
    <name type="scientific">Desulfovibrio legallii</name>
    <dbReference type="NCBI Taxonomy" id="571438"/>
    <lineage>
        <taxon>Bacteria</taxon>
        <taxon>Pseudomonadati</taxon>
        <taxon>Thermodesulfobacteriota</taxon>
        <taxon>Desulfovibrionia</taxon>
        <taxon>Desulfovibrionales</taxon>
        <taxon>Desulfovibrionaceae</taxon>
        <taxon>Desulfovibrio</taxon>
    </lineage>
</organism>
<keyword evidence="5" id="KW-0805">Transcription regulation</keyword>
<dbReference type="GO" id="GO:0006355">
    <property type="term" value="P:regulation of DNA-templated transcription"/>
    <property type="evidence" value="ECO:0007669"/>
    <property type="project" value="InterPro"/>
</dbReference>
<dbReference type="InterPro" id="IPR011006">
    <property type="entry name" value="CheY-like_superfamily"/>
</dbReference>
<evidence type="ECO:0000259" key="11">
    <source>
        <dbReference type="PROSITE" id="PS50110"/>
    </source>
</evidence>
<keyword evidence="1 8" id="KW-0597">Phosphoprotein</keyword>
<feature type="domain" description="Response regulatory" evidence="11">
    <location>
        <begin position="8"/>
        <end position="122"/>
    </location>
</feature>
<dbReference type="Gene3D" id="3.40.50.300">
    <property type="entry name" value="P-loop containing nucleotide triphosphate hydrolases"/>
    <property type="match status" value="1"/>
</dbReference>
<dbReference type="Pfam" id="PF25601">
    <property type="entry name" value="AAA_lid_14"/>
    <property type="match status" value="1"/>
</dbReference>
<dbReference type="RefSeq" id="WP_118230838.1">
    <property type="nucleotide sequence ID" value="NZ_JAQDZC010000011.1"/>
</dbReference>
<dbReference type="GO" id="GO:0005524">
    <property type="term" value="F:ATP binding"/>
    <property type="evidence" value="ECO:0007669"/>
    <property type="project" value="UniProtKB-KW"/>
</dbReference>
<dbReference type="GO" id="GO:0000160">
    <property type="term" value="P:phosphorelay signal transduction system"/>
    <property type="evidence" value="ECO:0007669"/>
    <property type="project" value="UniProtKB-KW"/>
</dbReference>
<dbReference type="SMART" id="SM00448">
    <property type="entry name" value="REC"/>
    <property type="match status" value="1"/>
</dbReference>
<dbReference type="Gene3D" id="1.10.8.60">
    <property type="match status" value="1"/>
</dbReference>
<dbReference type="Pfam" id="PF02954">
    <property type="entry name" value="HTH_8"/>
    <property type="match status" value="1"/>
</dbReference>
<dbReference type="InterPro" id="IPR003593">
    <property type="entry name" value="AAA+_ATPase"/>
</dbReference>
<feature type="domain" description="Sigma-54 factor interaction" evidence="10">
    <location>
        <begin position="147"/>
        <end position="375"/>
    </location>
</feature>
<dbReference type="SUPFAM" id="SSF52540">
    <property type="entry name" value="P-loop containing nucleoside triphosphate hydrolases"/>
    <property type="match status" value="1"/>
</dbReference>
<protein>
    <submittedName>
        <fullName evidence="12">Sigma-54-dependent Fis family transcriptional regulator</fullName>
    </submittedName>
</protein>
<evidence type="ECO:0000313" key="13">
    <source>
        <dbReference type="Proteomes" id="UP000292919"/>
    </source>
</evidence>
<comment type="caution">
    <text evidence="12">The sequence shown here is derived from an EMBL/GenBank/DDBJ whole genome shotgun (WGS) entry which is preliminary data.</text>
</comment>
<dbReference type="PROSITE" id="PS50045">
    <property type="entry name" value="SIGMA54_INTERACT_4"/>
    <property type="match status" value="1"/>
</dbReference>
<dbReference type="CDD" id="cd00009">
    <property type="entry name" value="AAA"/>
    <property type="match status" value="1"/>
</dbReference>
<keyword evidence="2" id="KW-0547">Nucleotide-binding</keyword>
<sequence length="513" mass="55713">MTTLPPARILVVDDERLARANLARVLEREGHLLRQAASGEEALALLRDEPADLVITDLAMPGMDGMALLRAVRAEHPQTEIIMVTGYPMIESAVEAMRQGAFHYLAKPYSLDEARLLVRRALEKCRLRQQVEQMRAQLEAEGHMPPMVGNSPAMRGLRQALQRLAPTDVAVLLQGETGTGKELAARTMHAQSQRARRRFLAVNCGALAPELLESELFGHEQGAFSGALRRKEGLFEAADGGTLFLDEIGEMPVPMQVKLLRVLQEQSLRRVGGTADIPVDVRIIAATNRNLKDEVAAGRFRRDLYYRVAVVTQEVPPLRSRPEDIPLLARYFLEKLAAGKNAPLELDDAALQALCAYPFPGNVRELGNILERAAVFCPQGGRISPASLPAEVRGGAPDPQPADTPSMPDASPATPTTPTSLPPLSPTTTPFASATPPTTSIPFPTTSQTLSSAAIVGPNQPAGTDTLPTLAELEQKYILQTLERAQGNRTLAADLLGISRSSLWRKLRQYGVE</sequence>
<evidence type="ECO:0000256" key="4">
    <source>
        <dbReference type="ARBA" id="ARBA00023012"/>
    </source>
</evidence>
<gene>
    <name evidence="12" type="ORF">EB812_01310</name>
</gene>
<dbReference type="PROSITE" id="PS00688">
    <property type="entry name" value="SIGMA54_INTERACT_3"/>
    <property type="match status" value="1"/>
</dbReference>
<dbReference type="Gene3D" id="3.40.50.2300">
    <property type="match status" value="1"/>
</dbReference>
<dbReference type="PROSITE" id="PS00676">
    <property type="entry name" value="SIGMA54_INTERACT_2"/>
    <property type="match status" value="1"/>
</dbReference>
<keyword evidence="7" id="KW-0804">Transcription</keyword>
<keyword evidence="3" id="KW-0067">ATP-binding</keyword>
<dbReference type="InterPro" id="IPR002197">
    <property type="entry name" value="HTH_Fis"/>
</dbReference>
<keyword evidence="4" id="KW-0902">Two-component regulatory system</keyword>
<dbReference type="InterPro" id="IPR009057">
    <property type="entry name" value="Homeodomain-like_sf"/>
</dbReference>
<dbReference type="InterPro" id="IPR002078">
    <property type="entry name" value="Sigma_54_int"/>
</dbReference>
<dbReference type="InterPro" id="IPR027417">
    <property type="entry name" value="P-loop_NTPase"/>
</dbReference>
<dbReference type="PANTHER" id="PTHR32071">
    <property type="entry name" value="TRANSCRIPTIONAL REGULATORY PROTEIN"/>
    <property type="match status" value="1"/>
</dbReference>
<evidence type="ECO:0000256" key="8">
    <source>
        <dbReference type="PROSITE-ProRule" id="PRU00169"/>
    </source>
</evidence>
<dbReference type="SUPFAM" id="SSF46689">
    <property type="entry name" value="Homeodomain-like"/>
    <property type="match status" value="1"/>
</dbReference>
<reference evidence="12 13" key="1">
    <citation type="submission" date="2018-12" db="EMBL/GenBank/DDBJ databases">
        <title>First genome draft of Desulfovibrio legallis sp. nov.</title>
        <authorList>
            <person name="Ben Dhia O."/>
            <person name="Najjari A."/>
            <person name="Ferjani R."/>
            <person name="Fhoula I."/>
            <person name="Fardeau M.-L."/>
            <person name="Boudabbous A."/>
            <person name="Ouzari H.I."/>
        </authorList>
    </citation>
    <scope>NUCLEOTIDE SEQUENCE [LARGE SCALE GENOMIC DNA]</scope>
    <source>
        <strain evidence="12 13">H1T</strain>
    </source>
</reference>
<dbReference type="InterPro" id="IPR058031">
    <property type="entry name" value="AAA_lid_NorR"/>
</dbReference>
<dbReference type="EMBL" id="SIXC01000002">
    <property type="protein sequence ID" value="TBH81430.1"/>
    <property type="molecule type" value="Genomic_DNA"/>
</dbReference>
<evidence type="ECO:0000256" key="5">
    <source>
        <dbReference type="ARBA" id="ARBA00023015"/>
    </source>
</evidence>
<keyword evidence="6" id="KW-0238">DNA-binding</keyword>
<feature type="compositionally biased region" description="Low complexity" evidence="9">
    <location>
        <begin position="404"/>
        <end position="419"/>
    </location>
</feature>
<evidence type="ECO:0000256" key="1">
    <source>
        <dbReference type="ARBA" id="ARBA00022553"/>
    </source>
</evidence>